<comment type="caution">
    <text evidence="1">The sequence shown here is derived from an EMBL/GenBank/DDBJ whole genome shotgun (WGS) entry which is preliminary data.</text>
</comment>
<reference evidence="1 2" key="1">
    <citation type="journal article" date="2016" name="Nat. Commun.">
        <title>Thousands of microbial genomes shed light on interconnected biogeochemical processes in an aquifer system.</title>
        <authorList>
            <person name="Anantharaman K."/>
            <person name="Brown C.T."/>
            <person name="Hug L.A."/>
            <person name="Sharon I."/>
            <person name="Castelle C.J."/>
            <person name="Probst A.J."/>
            <person name="Thomas B.C."/>
            <person name="Singh A."/>
            <person name="Wilkins M.J."/>
            <person name="Karaoz U."/>
            <person name="Brodie E.L."/>
            <person name="Williams K.H."/>
            <person name="Hubbard S.S."/>
            <person name="Banfield J.F."/>
        </authorList>
    </citation>
    <scope>NUCLEOTIDE SEQUENCE [LARGE SCALE GENOMIC DNA]</scope>
</reference>
<proteinExistence type="predicted"/>
<dbReference type="Proteomes" id="UP000178977">
    <property type="component" value="Unassembled WGS sequence"/>
</dbReference>
<accession>A0A1G2LE14</accession>
<evidence type="ECO:0000313" key="1">
    <source>
        <dbReference type="EMBL" id="OHA09042.1"/>
    </source>
</evidence>
<name>A0A1G2LE14_9BACT</name>
<organism evidence="1 2">
    <name type="scientific">Candidatus Sungbacteria bacterium RIFCSPLOWO2_01_FULL_60_25</name>
    <dbReference type="NCBI Taxonomy" id="1802281"/>
    <lineage>
        <taxon>Bacteria</taxon>
        <taxon>Candidatus Sungiibacteriota</taxon>
    </lineage>
</organism>
<protein>
    <submittedName>
        <fullName evidence="1">Uncharacterized protein</fullName>
    </submittedName>
</protein>
<evidence type="ECO:0000313" key="2">
    <source>
        <dbReference type="Proteomes" id="UP000178977"/>
    </source>
</evidence>
<dbReference type="EMBL" id="MHQT01000031">
    <property type="protein sequence ID" value="OHA09042.1"/>
    <property type="molecule type" value="Genomic_DNA"/>
</dbReference>
<sequence>MDELRFRLACKTTCAAREAGHPVLLVDGSPDRSIRDAFTDLGAVVLAETDHGIGPSRRQLFTVACQTSHPFFQWMEIEKTDYIRSIPLVAEPVALGLANVATPRRKDLASYPQFQALTETTADLVYESYMGKGLRPMFGPVLFDREALPYFEECNPALKYGGHDTYIQHIAPMECRANGRRVMSVEVDFTYPPDQRAEEEGALNAEMIEKRLRQQLECVQNYILAGEALGLRSPRL</sequence>
<dbReference type="AlphaFoldDB" id="A0A1G2LE14"/>
<gene>
    <name evidence="1" type="ORF">A3A44_00590</name>
</gene>